<dbReference type="RefSeq" id="WP_116274957.1">
    <property type="nucleotide sequence ID" value="NZ_KZ859523.1"/>
</dbReference>
<keyword evidence="1" id="KW-0812">Transmembrane</keyword>
<dbReference type="InterPro" id="IPR002816">
    <property type="entry name" value="TraB/PrgY/GumN_fam"/>
</dbReference>
<dbReference type="AlphaFoldDB" id="A0A3E1B900"/>
<dbReference type="CDD" id="cd14789">
    <property type="entry name" value="Tiki"/>
    <property type="match status" value="1"/>
</dbReference>
<dbReference type="Proteomes" id="UP000256748">
    <property type="component" value="Unassembled WGS sequence"/>
</dbReference>
<gene>
    <name evidence="2" type="ORF">B5K10_21215</name>
</gene>
<dbReference type="EMBL" id="NAOO01000027">
    <property type="protein sequence ID" value="RFB88052.1"/>
    <property type="molecule type" value="Genomic_DNA"/>
</dbReference>
<keyword evidence="1" id="KW-0472">Membrane</keyword>
<feature type="transmembrane region" description="Helical" evidence="1">
    <location>
        <begin position="20"/>
        <end position="42"/>
    </location>
</feature>
<evidence type="ECO:0000313" key="3">
    <source>
        <dbReference type="Proteomes" id="UP000256748"/>
    </source>
</evidence>
<evidence type="ECO:0000313" key="2">
    <source>
        <dbReference type="EMBL" id="RFB88052.1"/>
    </source>
</evidence>
<dbReference type="PANTHER" id="PTHR40590">
    <property type="entry name" value="CYTOPLASMIC PROTEIN-RELATED"/>
    <property type="match status" value="1"/>
</dbReference>
<evidence type="ECO:0000256" key="1">
    <source>
        <dbReference type="SAM" id="Phobius"/>
    </source>
</evidence>
<dbReference type="Pfam" id="PF01963">
    <property type="entry name" value="TraB_PrgY_gumN"/>
    <property type="match status" value="1"/>
</dbReference>
<accession>A0A3E1B900</accession>
<organism evidence="2 3">
    <name type="scientific">Rhizobium leguminosarum bv. trifolii</name>
    <dbReference type="NCBI Taxonomy" id="386"/>
    <lineage>
        <taxon>Bacteria</taxon>
        <taxon>Pseudomonadati</taxon>
        <taxon>Pseudomonadota</taxon>
        <taxon>Alphaproteobacteria</taxon>
        <taxon>Hyphomicrobiales</taxon>
        <taxon>Rhizobiaceae</taxon>
        <taxon>Rhizobium/Agrobacterium group</taxon>
        <taxon>Rhizobium</taxon>
    </lineage>
</organism>
<comment type="caution">
    <text evidence="2">The sequence shown here is derived from an EMBL/GenBank/DDBJ whole genome shotgun (WGS) entry which is preliminary data.</text>
</comment>
<proteinExistence type="predicted"/>
<sequence>MLSHNIVFTSRADSISFSTFGNGALLIMAAVLTIFSFSHALADDELACSGQNLFTQLEKEDPVRFRKAVERAETIPNGNAIFWKIEKSGLEPSWLLGTMHVSDPRVLDMPEGFYDAYETIDTLTVELAEVAKPEKLAMEILKHPELTTLQGDKTLDHILPPDATSDVAAGLKKKGISMNLMAKMRPWFIYMGLQAGGCDVKRSAKGFKVLDQSLALDALNDGIRLVGLETPAEQFKAISDVPDNFMLQNLRELLALPNGMDDISETMVDLYDQGKVGMIFSLMEFVSTDQAAAKAFENRVITDRNKVMAERAKPYLDKGRTMVAVGAAHLPGSDGLVELLRRQGFTVTAVN</sequence>
<dbReference type="PANTHER" id="PTHR40590:SF1">
    <property type="entry name" value="CYTOPLASMIC PROTEIN"/>
    <property type="match status" value="1"/>
</dbReference>
<dbReference type="InterPro" id="IPR047111">
    <property type="entry name" value="YbaP-like"/>
</dbReference>
<name>A0A3E1B900_RHILT</name>
<protein>
    <submittedName>
        <fullName evidence="2">Polysaccharide biosynthesis protein GumN</fullName>
    </submittedName>
</protein>
<keyword evidence="1" id="KW-1133">Transmembrane helix</keyword>
<reference evidence="2 3" key="1">
    <citation type="submission" date="2017-03" db="EMBL/GenBank/DDBJ databases">
        <title>Genome analysis of Rhizobial strains effectives or ineffectives for nitrogen fixation isolated from bean seeds.</title>
        <authorList>
            <person name="Peralta H."/>
            <person name="Aguilar-Vera A."/>
            <person name="Mora Y."/>
            <person name="Vargas-Lagunas C."/>
            <person name="Girard L."/>
            <person name="Mora J."/>
        </authorList>
    </citation>
    <scope>NUCLEOTIDE SEQUENCE [LARGE SCALE GENOMIC DNA]</scope>
    <source>
        <strain evidence="2 3">CCGM5</strain>
    </source>
</reference>